<dbReference type="Gene3D" id="3.90.1170.50">
    <property type="entry name" value="Aldehyde oxidase/xanthine dehydrogenase, a/b hammerhead"/>
    <property type="match status" value="1"/>
</dbReference>
<dbReference type="Gene3D" id="3.30.365.10">
    <property type="entry name" value="Aldehyde oxidase/xanthine dehydrogenase, molybdopterin binding domain"/>
    <property type="match status" value="4"/>
</dbReference>
<evidence type="ECO:0000256" key="1">
    <source>
        <dbReference type="ARBA" id="ARBA00022505"/>
    </source>
</evidence>
<dbReference type="GO" id="GO:0005506">
    <property type="term" value="F:iron ion binding"/>
    <property type="evidence" value="ECO:0007669"/>
    <property type="project" value="InterPro"/>
</dbReference>
<dbReference type="SUPFAM" id="SSF56003">
    <property type="entry name" value="Molybdenum cofactor-binding domain"/>
    <property type="match status" value="1"/>
</dbReference>
<dbReference type="AlphaFoldDB" id="A0A6G6Y430"/>
<accession>A0A6G6Y430</accession>
<reference evidence="4 5" key="1">
    <citation type="submission" date="2020-02" db="EMBL/GenBank/DDBJ databases">
        <authorList>
            <person name="Zheng R.K."/>
            <person name="Sun C.M."/>
        </authorList>
    </citation>
    <scope>NUCLEOTIDE SEQUENCE [LARGE SCALE GENOMIC DNA]</scope>
    <source>
        <strain evidence="5">zrk23</strain>
    </source>
</reference>
<dbReference type="KEGG" id="spzr:G5C33_07485"/>
<dbReference type="Pfam" id="PF01315">
    <property type="entry name" value="Ald_Xan_dh_C"/>
    <property type="match status" value="1"/>
</dbReference>
<evidence type="ECO:0000313" key="4">
    <source>
        <dbReference type="EMBL" id="QIG79649.1"/>
    </source>
</evidence>
<keyword evidence="1" id="KW-0500">Molybdenum</keyword>
<dbReference type="Pfam" id="PF20256">
    <property type="entry name" value="MoCoBD_2"/>
    <property type="match status" value="1"/>
</dbReference>
<dbReference type="InterPro" id="IPR037165">
    <property type="entry name" value="AldOxase/xan_DH_Mopterin-bd_sf"/>
</dbReference>
<keyword evidence="5" id="KW-1185">Reference proteome</keyword>
<dbReference type="SMART" id="SM01008">
    <property type="entry name" value="Ald_Xan_dh_C"/>
    <property type="match status" value="1"/>
</dbReference>
<evidence type="ECO:0000313" key="5">
    <source>
        <dbReference type="Proteomes" id="UP000501568"/>
    </source>
</evidence>
<dbReference type="EMBL" id="CP049109">
    <property type="protein sequence ID" value="QIG79649.1"/>
    <property type="molecule type" value="Genomic_DNA"/>
</dbReference>
<dbReference type="PANTHER" id="PTHR11908:SF132">
    <property type="entry name" value="ALDEHYDE OXIDASE 1-RELATED"/>
    <property type="match status" value="1"/>
</dbReference>
<organism evidence="4 5">
    <name type="scientific">Stakelama tenebrarum</name>
    <dbReference type="NCBI Taxonomy" id="2711215"/>
    <lineage>
        <taxon>Bacteria</taxon>
        <taxon>Pseudomonadati</taxon>
        <taxon>Pseudomonadota</taxon>
        <taxon>Alphaproteobacteria</taxon>
        <taxon>Sphingomonadales</taxon>
        <taxon>Sphingomonadaceae</taxon>
        <taxon>Stakelama</taxon>
    </lineage>
</organism>
<dbReference type="InterPro" id="IPR000674">
    <property type="entry name" value="Ald_Oxase/Xan_DH_a/b"/>
</dbReference>
<dbReference type="Pfam" id="PF02738">
    <property type="entry name" value="MoCoBD_1"/>
    <property type="match status" value="1"/>
</dbReference>
<keyword evidence="2" id="KW-0560">Oxidoreductase</keyword>
<proteinExistence type="predicted"/>
<evidence type="ECO:0000259" key="3">
    <source>
        <dbReference type="SMART" id="SM01008"/>
    </source>
</evidence>
<evidence type="ECO:0000256" key="2">
    <source>
        <dbReference type="ARBA" id="ARBA00023002"/>
    </source>
</evidence>
<protein>
    <submittedName>
        <fullName evidence="4">Xanthine dehydrogenase family protein</fullName>
    </submittedName>
</protein>
<feature type="domain" description="Aldehyde oxidase/xanthine dehydrogenase a/b hammerhead" evidence="3">
    <location>
        <begin position="26"/>
        <end position="140"/>
    </location>
</feature>
<dbReference type="InterPro" id="IPR016208">
    <property type="entry name" value="Ald_Oxase/xanthine_DH-like"/>
</dbReference>
<name>A0A6G6Y430_9SPHN</name>
<gene>
    <name evidence="4" type="ORF">G5C33_07485</name>
</gene>
<dbReference type="PANTHER" id="PTHR11908">
    <property type="entry name" value="XANTHINE DEHYDROGENASE"/>
    <property type="match status" value="1"/>
</dbReference>
<dbReference type="InterPro" id="IPR036856">
    <property type="entry name" value="Ald_Oxase/Xan_DH_a/b_sf"/>
</dbReference>
<dbReference type="InterPro" id="IPR008274">
    <property type="entry name" value="AldOxase/xan_DH_MoCoBD1"/>
</dbReference>
<dbReference type="Proteomes" id="UP000501568">
    <property type="component" value="Chromosome"/>
</dbReference>
<dbReference type="InterPro" id="IPR046867">
    <property type="entry name" value="AldOxase/xan_DH_MoCoBD2"/>
</dbReference>
<dbReference type="GO" id="GO:0016491">
    <property type="term" value="F:oxidoreductase activity"/>
    <property type="evidence" value="ECO:0007669"/>
    <property type="project" value="UniProtKB-KW"/>
</dbReference>
<sequence>MSETKVAAARFVGQRMPRTEDKRLLTGKGVFVDDVSYPGMLHIAFVRSNVARGTIKSIDTDAARSMPGVRAIYTYDDIAKFDIEMVSFYLVSPPPGPKVTALANGRVAFVGDPVAMVVADSRALAEDAAAAVFVDIDEEPPVVTIEDAKSGAPVHPDVETNVAAEAGVEEDEDLEEMLSGAAHLITGTVRHQRIAQAPMETRGVVFAQNGSDITIHIACQSPHMVARYVAMAFRLPETGIRVLAKDVGGAFGLKVQPWREEIAAMAAGMLIGRPVKWIEDRLENLTAACPAREQICTLRTGFDENGVMVASHVDYAVNNGAYPHSPDANLAVPMFLWAPYKMPRLGFIARGWHSNTGGLAAYRGPWAMESLVRETTLDIAARRMKIDPIELRRRNIVTRADQPTFSSMGIPLEDVTPAECLELLLEKIDVPAFRKEQAEARKAGRYLGFGCATYIEPTGSTAVPVMASEMAQLRIEPTGKVSAMMSTFSQGHGTQTTMAQVIADHLGVPFEDVTVFEGDSTRAGFGPGAAGSRQAVAGGGAAIKTADILIEKIKRLAAHLLNATPDDVRIEDGKVIVSGTKEMTRNLADIAEIAYNEPDRLPEGMEPGLEAQYRYKGPAMVFASAAHGCIVEIDAESGFVEIKRWVVAEDCGVVINPAVVEGQVAGGVAQGIGQVLLENLAYDAYGNPTAATFKDYMLPGITDVPVLEFHHITTPSQAEGGFRGAGEGGNIIGPPTLVNAINDALAPFGADLLDLPLTPSKILAAMEGAG</sequence>
<dbReference type="SUPFAM" id="SSF54665">
    <property type="entry name" value="CO dehydrogenase molybdoprotein N-domain-like"/>
    <property type="match status" value="1"/>
</dbReference>
<dbReference type="RefSeq" id="WP_165326649.1">
    <property type="nucleotide sequence ID" value="NZ_CP049109.1"/>
</dbReference>